<keyword evidence="3" id="KW-1185">Reference proteome</keyword>
<reference evidence="2 3" key="1">
    <citation type="submission" date="2019-01" db="EMBL/GenBank/DDBJ databases">
        <title>Nuclear Genome Assembly of the Microalgal Biofuel strain Nannochloropsis salina CCMP1776.</title>
        <authorList>
            <person name="Hovde B."/>
        </authorList>
    </citation>
    <scope>NUCLEOTIDE SEQUENCE [LARGE SCALE GENOMIC DNA]</scope>
    <source>
        <strain evidence="2 3">CCMP1776</strain>
    </source>
</reference>
<dbReference type="EMBL" id="SDOX01000001">
    <property type="protein sequence ID" value="TFJ88470.1"/>
    <property type="molecule type" value="Genomic_DNA"/>
</dbReference>
<comment type="caution">
    <text evidence="2">The sequence shown here is derived from an EMBL/GenBank/DDBJ whole genome shotgun (WGS) entry which is preliminary data.</text>
</comment>
<evidence type="ECO:0000313" key="2">
    <source>
        <dbReference type="EMBL" id="TFJ88470.1"/>
    </source>
</evidence>
<feature type="region of interest" description="Disordered" evidence="1">
    <location>
        <begin position="118"/>
        <end position="151"/>
    </location>
</feature>
<dbReference type="Proteomes" id="UP000355283">
    <property type="component" value="Unassembled WGS sequence"/>
</dbReference>
<feature type="compositionally biased region" description="Low complexity" evidence="1">
    <location>
        <begin position="129"/>
        <end position="146"/>
    </location>
</feature>
<organism evidence="2 3">
    <name type="scientific">Nannochloropsis salina CCMP1776</name>
    <dbReference type="NCBI Taxonomy" id="1027361"/>
    <lineage>
        <taxon>Eukaryota</taxon>
        <taxon>Sar</taxon>
        <taxon>Stramenopiles</taxon>
        <taxon>Ochrophyta</taxon>
        <taxon>Eustigmatophyceae</taxon>
        <taxon>Eustigmatales</taxon>
        <taxon>Monodopsidaceae</taxon>
        <taxon>Microchloropsis</taxon>
        <taxon>Microchloropsis salina</taxon>
    </lineage>
</organism>
<accession>A0A4D9DAI1</accession>
<name>A0A4D9DAI1_9STRA</name>
<gene>
    <name evidence="2" type="ORF">NSK_000044</name>
</gene>
<dbReference type="OrthoDB" id="298589at2759"/>
<feature type="region of interest" description="Disordered" evidence="1">
    <location>
        <begin position="302"/>
        <end position="382"/>
    </location>
</feature>
<feature type="region of interest" description="Disordered" evidence="1">
    <location>
        <begin position="451"/>
        <end position="502"/>
    </location>
</feature>
<evidence type="ECO:0000313" key="3">
    <source>
        <dbReference type="Proteomes" id="UP000355283"/>
    </source>
</evidence>
<evidence type="ECO:0000256" key="1">
    <source>
        <dbReference type="SAM" id="MobiDB-lite"/>
    </source>
</evidence>
<feature type="compositionally biased region" description="Basic and acidic residues" evidence="1">
    <location>
        <begin position="325"/>
        <end position="341"/>
    </location>
</feature>
<dbReference type="AlphaFoldDB" id="A0A4D9DAI1"/>
<feature type="compositionally biased region" description="Basic and acidic residues" evidence="1">
    <location>
        <begin position="473"/>
        <end position="487"/>
    </location>
</feature>
<sequence length="588" mass="66148">MSLAGDGLNDELFYLLWAKSEAASRRHRKRNDLFQGECGRHQTRQGTQVPWYLPQTVVYKASSPCAWYFTSVKTGEILKKSKHNLLSRRIEEEFTRQSQSGDIVAYYLTLPNAFREDEDQPIPVQSPRALPTSTDAPTSASSSTTPGHDDDARIEYFDRAGLHRFLFNRSKDCGLLQKFIEPQGPRNAVIRAIWSPKLCIAERRVTIRSLDDRRYGLFERAVTYEGADHHSQATPLKSRALSTLIQNVCKQLVDHVALVTFPKQQIARAVFNFKVDAYSRLHFLWSSSIRLEDAFIGPVAAVSPPSSLLGQPRDAKPGSVRRERRRDAPERQRGGPQHDQRQQPMKQNLVQEGRKGRVQRWGVAHPRPSSGSPLPTPTDADDDRLLDLRAHVRLPSDMHLLEKAAYHPTDPEAFPSPVFTRRCPSCHSLVHPDRLHPVTYQMVAWLHDKAGKRARRTQTPGEKKGQRNGGTKGVEKSDSGRDNKRIGESAAQPEGTPHTIPPLLLALHPELGNAGVDAYQRWKEDTAFAQERVNVCENCFVRHADVACEAIGRRARVLPSIAPPRSLAQSQNWPIKDGKVASKVKIQP</sequence>
<proteinExistence type="predicted"/>
<protein>
    <submittedName>
        <fullName evidence="2">Uncharacterized protein</fullName>
    </submittedName>
</protein>